<dbReference type="Proteomes" id="UP000326759">
    <property type="component" value="Unassembled WGS sequence"/>
</dbReference>
<keyword evidence="3" id="KW-0879">Wnt signaling pathway</keyword>
<keyword evidence="6 12" id="KW-0472">Membrane</keyword>
<dbReference type="AlphaFoldDB" id="A0A5N5SVP8"/>
<evidence type="ECO:0000256" key="6">
    <source>
        <dbReference type="ARBA" id="ARBA00023136"/>
    </source>
</evidence>
<keyword evidence="7" id="KW-0012">Acyltransferase</keyword>
<dbReference type="GO" id="GO:0016055">
    <property type="term" value="P:Wnt signaling pathway"/>
    <property type="evidence" value="ECO:0007669"/>
    <property type="project" value="UniProtKB-KW"/>
</dbReference>
<evidence type="ECO:0000256" key="11">
    <source>
        <dbReference type="ARBA" id="ARBA00047978"/>
    </source>
</evidence>
<dbReference type="GO" id="GO:0030258">
    <property type="term" value="P:lipid modification"/>
    <property type="evidence" value="ECO:0007669"/>
    <property type="project" value="TreeGrafter"/>
</dbReference>
<evidence type="ECO:0000256" key="9">
    <source>
        <dbReference type="ARBA" id="ARBA00038867"/>
    </source>
</evidence>
<evidence type="ECO:0000256" key="2">
    <source>
        <dbReference type="ARBA" id="ARBA00022679"/>
    </source>
</evidence>
<evidence type="ECO:0000313" key="14">
    <source>
        <dbReference type="Proteomes" id="UP000326759"/>
    </source>
</evidence>
<feature type="transmembrane region" description="Helical" evidence="12">
    <location>
        <begin position="406"/>
        <end position="431"/>
    </location>
</feature>
<evidence type="ECO:0000256" key="8">
    <source>
        <dbReference type="ARBA" id="ARBA00038269"/>
    </source>
</evidence>
<evidence type="ECO:0000256" key="1">
    <source>
        <dbReference type="ARBA" id="ARBA00004141"/>
    </source>
</evidence>
<dbReference type="GO" id="GO:0016020">
    <property type="term" value="C:membrane"/>
    <property type="evidence" value="ECO:0007669"/>
    <property type="project" value="UniProtKB-SubCell"/>
</dbReference>
<dbReference type="GO" id="GO:0061355">
    <property type="term" value="P:Wnt protein secretion"/>
    <property type="evidence" value="ECO:0007669"/>
    <property type="project" value="TreeGrafter"/>
</dbReference>
<dbReference type="GO" id="GO:0005783">
    <property type="term" value="C:endoplasmic reticulum"/>
    <property type="evidence" value="ECO:0007669"/>
    <property type="project" value="TreeGrafter"/>
</dbReference>
<keyword evidence="4 12" id="KW-0812">Transmembrane</keyword>
<reference evidence="13 14" key="1">
    <citation type="journal article" date="2019" name="PLoS Biol.">
        <title>Sex chromosomes control vertical transmission of feminizing Wolbachia symbionts in an isopod.</title>
        <authorList>
            <person name="Becking T."/>
            <person name="Chebbi M.A."/>
            <person name="Giraud I."/>
            <person name="Moumen B."/>
            <person name="Laverre T."/>
            <person name="Caubet Y."/>
            <person name="Peccoud J."/>
            <person name="Gilbert C."/>
            <person name="Cordaux R."/>
        </authorList>
    </citation>
    <scope>NUCLEOTIDE SEQUENCE [LARGE SCALE GENOMIC DNA]</scope>
    <source>
        <strain evidence="13">ANa2</strain>
        <tissue evidence="13">Whole body excluding digestive tract and cuticle</tissue>
    </source>
</reference>
<proteinExistence type="inferred from homology"/>
<accession>A0A5N5SVP8</accession>
<dbReference type="OrthoDB" id="5968863at2759"/>
<comment type="catalytic activity">
    <reaction evidence="11">
        <text>[Wnt protein]-L-serine + (9Z)-hexadecenoyl-CoA = [Wnt protein]-O-(9Z)-hexadecenoyl-L-serine + CoA</text>
        <dbReference type="Rhea" id="RHEA:45336"/>
        <dbReference type="Rhea" id="RHEA-COMP:11170"/>
        <dbReference type="Rhea" id="RHEA-COMP:11171"/>
        <dbReference type="ChEBI" id="CHEBI:29999"/>
        <dbReference type="ChEBI" id="CHEBI:57287"/>
        <dbReference type="ChEBI" id="CHEBI:61540"/>
        <dbReference type="ChEBI" id="CHEBI:85189"/>
        <dbReference type="EC" id="2.3.1.250"/>
    </reaction>
</comment>
<feature type="transmembrane region" description="Helical" evidence="12">
    <location>
        <begin position="235"/>
        <end position="257"/>
    </location>
</feature>
<organism evidence="13 14">
    <name type="scientific">Armadillidium nasatum</name>
    <dbReference type="NCBI Taxonomy" id="96803"/>
    <lineage>
        <taxon>Eukaryota</taxon>
        <taxon>Metazoa</taxon>
        <taxon>Ecdysozoa</taxon>
        <taxon>Arthropoda</taxon>
        <taxon>Crustacea</taxon>
        <taxon>Multicrustacea</taxon>
        <taxon>Malacostraca</taxon>
        <taxon>Eumalacostraca</taxon>
        <taxon>Peracarida</taxon>
        <taxon>Isopoda</taxon>
        <taxon>Oniscidea</taxon>
        <taxon>Crinocheta</taxon>
        <taxon>Armadillidiidae</taxon>
        <taxon>Armadillidium</taxon>
    </lineage>
</organism>
<evidence type="ECO:0000256" key="12">
    <source>
        <dbReference type="SAM" id="Phobius"/>
    </source>
</evidence>
<evidence type="ECO:0000256" key="10">
    <source>
        <dbReference type="ARBA" id="ARBA00040371"/>
    </source>
</evidence>
<dbReference type="Pfam" id="PF03062">
    <property type="entry name" value="MBOAT"/>
    <property type="match status" value="1"/>
</dbReference>
<sequence length="472" mass="55039">MNEMMFEDYDYEDVEVEYADYYEDDTYVMPDEESWKDDSDEQTVDPFTLDELYNYCIIPTITDSHKHLIGILSWSFLFLLSSRTFRIPKVLIHLSSTVSGGALLWHMFDWRSCLMGGLFVITYLNLLSSHFVLRRWRGPSCFIIGVIYLIVCEFWMVNPMWWHAFRGIQMVILMKLVSVGYDLDTSQLKEFPNLFEVTGYTFNPGTVIFGPWIPFTSYQNVLSPLKWGLKWVLKILMNLSISVAFLIFSTCLVNWLIPDNSNRWFIAYRDALSFRSSHYFVSYLSEVSLNLAGIESVSVSKPLKIEFPRSLVEVVIYWNTPMHHWLKTYVFKPSRVKFGPFAAIIFTYGMSALFHGLNFQIAAVLFSLGFYTYTEHMLREKLAVIFDACILARPCKSCKHRKKDSTLFCIFVNLILGLVTMFHLAYLGMMFDSSSQMQEKGYNAAHTLKKWSTLNYSSHWVAFFMYVLMAVL</sequence>
<gene>
    <name evidence="13" type="primary">Porcn</name>
    <name evidence="13" type="ORF">Anas_04030</name>
</gene>
<evidence type="ECO:0000256" key="4">
    <source>
        <dbReference type="ARBA" id="ARBA00022692"/>
    </source>
</evidence>
<evidence type="ECO:0000313" key="13">
    <source>
        <dbReference type="EMBL" id="KAB7498271.1"/>
    </source>
</evidence>
<feature type="transmembrane region" description="Helical" evidence="12">
    <location>
        <begin position="140"/>
        <end position="157"/>
    </location>
</feature>
<protein>
    <recommendedName>
        <fullName evidence="10">Protein-serine O-palmitoleoyltransferase porcupine</fullName>
        <ecNumber evidence="9">2.3.1.250</ecNumber>
    </recommendedName>
</protein>
<keyword evidence="5 12" id="KW-1133">Transmembrane helix</keyword>
<keyword evidence="14" id="KW-1185">Reference proteome</keyword>
<comment type="caution">
    <text evidence="13">The sequence shown here is derived from an EMBL/GenBank/DDBJ whole genome shotgun (WGS) entry which is preliminary data.</text>
</comment>
<dbReference type="InterPro" id="IPR049941">
    <property type="entry name" value="LPLAT_7/PORCN-like"/>
</dbReference>
<dbReference type="EC" id="2.3.1.250" evidence="9"/>
<dbReference type="GO" id="GO:0017147">
    <property type="term" value="F:Wnt-protein binding"/>
    <property type="evidence" value="ECO:0007669"/>
    <property type="project" value="TreeGrafter"/>
</dbReference>
<dbReference type="PANTHER" id="PTHR13906:SF12">
    <property type="entry name" value="PROTEIN-SERINE O-PALMITOLEOYLTRANSFERASE PORCUPINE"/>
    <property type="match status" value="1"/>
</dbReference>
<dbReference type="EMBL" id="SEYY01019430">
    <property type="protein sequence ID" value="KAB7498271.1"/>
    <property type="molecule type" value="Genomic_DNA"/>
</dbReference>
<evidence type="ECO:0000256" key="7">
    <source>
        <dbReference type="ARBA" id="ARBA00023315"/>
    </source>
</evidence>
<feature type="transmembrane region" description="Helical" evidence="12">
    <location>
        <begin position="341"/>
        <end position="371"/>
    </location>
</feature>
<feature type="transmembrane region" description="Helical" evidence="12">
    <location>
        <begin position="114"/>
        <end position="133"/>
    </location>
</feature>
<dbReference type="InterPro" id="IPR004299">
    <property type="entry name" value="MBOAT_fam"/>
</dbReference>
<evidence type="ECO:0000256" key="5">
    <source>
        <dbReference type="ARBA" id="ARBA00022989"/>
    </source>
</evidence>
<dbReference type="GO" id="GO:1990698">
    <property type="term" value="F:palmitoleoyltransferase activity"/>
    <property type="evidence" value="ECO:0007669"/>
    <property type="project" value="UniProtKB-EC"/>
</dbReference>
<keyword evidence="2 13" id="KW-0808">Transferase</keyword>
<dbReference type="PANTHER" id="PTHR13906">
    <property type="entry name" value="PORCUPINE"/>
    <property type="match status" value="1"/>
</dbReference>
<comment type="subcellular location">
    <subcellularLocation>
        <location evidence="1">Membrane</location>
        <topology evidence="1">Multi-pass membrane protein</topology>
    </subcellularLocation>
</comment>
<comment type="similarity">
    <text evidence="8">Belongs to the membrane-bound acyltransferase family. Porcupine subfamily.</text>
</comment>
<evidence type="ECO:0000256" key="3">
    <source>
        <dbReference type="ARBA" id="ARBA00022687"/>
    </source>
</evidence>
<name>A0A5N5SVP8_9CRUS</name>